<dbReference type="PANTHER" id="PTHR39160">
    <property type="entry name" value="CELL WALL-BINDING PROTEIN YOCH"/>
    <property type="match status" value="1"/>
</dbReference>
<dbReference type="GO" id="GO:0019867">
    <property type="term" value="C:outer membrane"/>
    <property type="evidence" value="ECO:0007669"/>
    <property type="project" value="InterPro"/>
</dbReference>
<keyword evidence="1" id="KW-0732">Signal</keyword>
<dbReference type="EMBL" id="VYKK01000004">
    <property type="protein sequence ID" value="KAA9007306.1"/>
    <property type="molecule type" value="Genomic_DNA"/>
</dbReference>
<dbReference type="GO" id="GO:0004553">
    <property type="term" value="F:hydrolase activity, hydrolyzing O-glycosyl compounds"/>
    <property type="evidence" value="ECO:0007669"/>
    <property type="project" value="InterPro"/>
</dbReference>
<proteinExistence type="predicted"/>
<dbReference type="Pfam" id="PF06725">
    <property type="entry name" value="3D"/>
    <property type="match status" value="1"/>
</dbReference>
<dbReference type="InterPro" id="IPR010611">
    <property type="entry name" value="3D_dom"/>
</dbReference>
<evidence type="ECO:0000256" key="1">
    <source>
        <dbReference type="ARBA" id="ARBA00022729"/>
    </source>
</evidence>
<gene>
    <name evidence="3" type="ORF">F4V43_02125</name>
</gene>
<evidence type="ECO:0000313" key="4">
    <source>
        <dbReference type="Proteomes" id="UP000367750"/>
    </source>
</evidence>
<keyword evidence="4" id="KW-1185">Reference proteome</keyword>
<evidence type="ECO:0000259" key="2">
    <source>
        <dbReference type="Pfam" id="PF06725"/>
    </source>
</evidence>
<name>A0A5J5GGG9_9BACL</name>
<evidence type="ECO:0000313" key="3">
    <source>
        <dbReference type="EMBL" id="KAA9007306.1"/>
    </source>
</evidence>
<accession>A0A5J5GGG9</accession>
<protein>
    <recommendedName>
        <fullName evidence="2">3D domain-containing protein</fullName>
    </recommendedName>
</protein>
<dbReference type="InterPro" id="IPR036908">
    <property type="entry name" value="RlpA-like_sf"/>
</dbReference>
<dbReference type="InterPro" id="IPR059180">
    <property type="entry name" value="3D_YorM"/>
</dbReference>
<sequence>MLKGAILSLLLFAQPTIDFTHTLNVSVVEELKNTNNTYKSQVAKKVEFRTNFISKAEDHDEKVKPQRKNQEDREEWMLFEISAYTNGKESTGKTPGDKGYALTASGVRTKEGRTVSADTKVLPIGTIIYIDNIGERRVEDTGSAIKGRKLDLFIEDLKEARKFGRKKGVKVKIIKMGSGELN</sequence>
<dbReference type="Proteomes" id="UP000367750">
    <property type="component" value="Unassembled WGS sequence"/>
</dbReference>
<dbReference type="GO" id="GO:0009254">
    <property type="term" value="P:peptidoglycan turnover"/>
    <property type="evidence" value="ECO:0007669"/>
    <property type="project" value="InterPro"/>
</dbReference>
<dbReference type="InterPro" id="IPR051933">
    <property type="entry name" value="Resuscitation_pf_RpfB"/>
</dbReference>
<dbReference type="Gene3D" id="2.40.40.10">
    <property type="entry name" value="RlpA-like domain"/>
    <property type="match status" value="1"/>
</dbReference>
<dbReference type="RefSeq" id="WP_150456596.1">
    <property type="nucleotide sequence ID" value="NZ_VYKK01000004.1"/>
</dbReference>
<dbReference type="OrthoDB" id="9798935at2"/>
<dbReference type="AlphaFoldDB" id="A0A5J5GGG9"/>
<reference evidence="3 4" key="1">
    <citation type="submission" date="2019-09" db="EMBL/GenBank/DDBJ databases">
        <title>Bacillus ochoae sp. nov., Paenibacillus whitsoniae sp. nov., Paenibacillus spiritus sp. nov. Isolated from the Mars Exploration Rover during spacecraft assembly.</title>
        <authorList>
            <person name="Seuylemezian A."/>
            <person name="Vaishampayan P."/>
        </authorList>
    </citation>
    <scope>NUCLEOTIDE SEQUENCE [LARGE SCALE GENOMIC DNA]</scope>
    <source>
        <strain evidence="3 4">MER_111</strain>
    </source>
</reference>
<dbReference type="SUPFAM" id="SSF50685">
    <property type="entry name" value="Barwin-like endoglucanases"/>
    <property type="match status" value="1"/>
</dbReference>
<dbReference type="PANTHER" id="PTHR39160:SF4">
    <property type="entry name" value="RESUSCITATION-PROMOTING FACTOR RPFB"/>
    <property type="match status" value="1"/>
</dbReference>
<comment type="caution">
    <text evidence="3">The sequence shown here is derived from an EMBL/GenBank/DDBJ whole genome shotgun (WGS) entry which is preliminary data.</text>
</comment>
<organism evidence="3 4">
    <name type="scientific">Paenibacillus spiritus</name>
    <dbReference type="NCBI Taxonomy" id="2496557"/>
    <lineage>
        <taxon>Bacteria</taxon>
        <taxon>Bacillati</taxon>
        <taxon>Bacillota</taxon>
        <taxon>Bacilli</taxon>
        <taxon>Bacillales</taxon>
        <taxon>Paenibacillaceae</taxon>
        <taxon>Paenibacillus</taxon>
    </lineage>
</organism>
<feature type="domain" description="3D" evidence="2">
    <location>
        <begin position="113"/>
        <end position="174"/>
    </location>
</feature>
<dbReference type="CDD" id="cd14667">
    <property type="entry name" value="3D_containing_proteins"/>
    <property type="match status" value="1"/>
</dbReference>